<feature type="region of interest" description="Disordered" evidence="1">
    <location>
        <begin position="19"/>
        <end position="40"/>
    </location>
</feature>
<evidence type="ECO:0000313" key="3">
    <source>
        <dbReference type="Proteomes" id="UP000324897"/>
    </source>
</evidence>
<gene>
    <name evidence="2" type="ORF">EJB05_01656</name>
</gene>
<sequence length="94" mass="10861">MGWRPHKRKALHFYSWSPSARQGTVSKPPGVEVEGHPLRSASPPLVSRKAWERKRCLGGYRCRKMKWMAVNDSSSISSEDRGWRPGRIKKIMKK</sequence>
<reference evidence="2 3" key="1">
    <citation type="journal article" date="2019" name="Sci. Rep.">
        <title>A high-quality genome of Eragrostis curvula grass provides insights into Poaceae evolution and supports new strategies to enhance forage quality.</title>
        <authorList>
            <person name="Carballo J."/>
            <person name="Santos B.A.C.M."/>
            <person name="Zappacosta D."/>
            <person name="Garbus I."/>
            <person name="Selva J.P."/>
            <person name="Gallo C.A."/>
            <person name="Diaz A."/>
            <person name="Albertini E."/>
            <person name="Caccamo M."/>
            <person name="Echenique V."/>
        </authorList>
    </citation>
    <scope>NUCLEOTIDE SEQUENCE [LARGE SCALE GENOMIC DNA]</scope>
    <source>
        <strain evidence="3">cv. Victoria</strain>
        <tissue evidence="2">Leaf</tissue>
    </source>
</reference>
<protein>
    <submittedName>
        <fullName evidence="2">Uncharacterized protein</fullName>
    </submittedName>
</protein>
<organism evidence="2 3">
    <name type="scientific">Eragrostis curvula</name>
    <name type="common">weeping love grass</name>
    <dbReference type="NCBI Taxonomy" id="38414"/>
    <lineage>
        <taxon>Eukaryota</taxon>
        <taxon>Viridiplantae</taxon>
        <taxon>Streptophyta</taxon>
        <taxon>Embryophyta</taxon>
        <taxon>Tracheophyta</taxon>
        <taxon>Spermatophyta</taxon>
        <taxon>Magnoliopsida</taxon>
        <taxon>Liliopsida</taxon>
        <taxon>Poales</taxon>
        <taxon>Poaceae</taxon>
        <taxon>PACMAD clade</taxon>
        <taxon>Chloridoideae</taxon>
        <taxon>Eragrostideae</taxon>
        <taxon>Eragrostidinae</taxon>
        <taxon>Eragrostis</taxon>
    </lineage>
</organism>
<accession>A0A5J9WSE6</accession>
<dbReference type="Proteomes" id="UP000324897">
    <property type="component" value="Chromosome 6"/>
</dbReference>
<dbReference type="Gramene" id="TVU50290">
    <property type="protein sequence ID" value="TVU50290"/>
    <property type="gene ID" value="EJB05_01656"/>
</dbReference>
<comment type="caution">
    <text evidence="2">The sequence shown here is derived from an EMBL/GenBank/DDBJ whole genome shotgun (WGS) entry which is preliminary data.</text>
</comment>
<proteinExistence type="predicted"/>
<evidence type="ECO:0000256" key="1">
    <source>
        <dbReference type="SAM" id="MobiDB-lite"/>
    </source>
</evidence>
<dbReference type="EMBL" id="RWGY01000002">
    <property type="protein sequence ID" value="TVU50290.1"/>
    <property type="molecule type" value="Genomic_DNA"/>
</dbReference>
<keyword evidence="3" id="KW-1185">Reference proteome</keyword>
<name>A0A5J9WSE6_9POAL</name>
<evidence type="ECO:0000313" key="2">
    <source>
        <dbReference type="EMBL" id="TVU50290.1"/>
    </source>
</evidence>
<feature type="non-terminal residue" evidence="2">
    <location>
        <position position="94"/>
    </location>
</feature>
<dbReference type="AlphaFoldDB" id="A0A5J9WSE6"/>